<reference evidence="2" key="1">
    <citation type="submission" date="2014-09" db="EMBL/GenBank/DDBJ databases">
        <authorList>
            <person name="Magalhaes I.L.F."/>
            <person name="Oliveira U."/>
            <person name="Santos F.R."/>
            <person name="Vidigal T.H.D.A."/>
            <person name="Brescovit A.D."/>
            <person name="Santos A.J."/>
        </authorList>
    </citation>
    <scope>NUCLEOTIDE SEQUENCE</scope>
    <source>
        <tissue evidence="2">Shoot tissue taken approximately 20 cm above the soil surface</tissue>
    </source>
</reference>
<proteinExistence type="predicted"/>
<sequence length="34" mass="3782">MERGTGEGDGRRGALCGAGLRLASREQRRQPQRR</sequence>
<reference evidence="2" key="2">
    <citation type="journal article" date="2015" name="Data Brief">
        <title>Shoot transcriptome of the giant reed, Arundo donax.</title>
        <authorList>
            <person name="Barrero R.A."/>
            <person name="Guerrero F.D."/>
            <person name="Moolhuijzen P."/>
            <person name="Goolsby J.A."/>
            <person name="Tidwell J."/>
            <person name="Bellgard S.E."/>
            <person name="Bellgard M.I."/>
        </authorList>
    </citation>
    <scope>NUCLEOTIDE SEQUENCE</scope>
    <source>
        <tissue evidence="2">Shoot tissue taken approximately 20 cm above the soil surface</tissue>
    </source>
</reference>
<evidence type="ECO:0000313" key="2">
    <source>
        <dbReference type="EMBL" id="JAD94985.1"/>
    </source>
</evidence>
<feature type="compositionally biased region" description="Basic and acidic residues" evidence="1">
    <location>
        <begin position="1"/>
        <end position="12"/>
    </location>
</feature>
<feature type="region of interest" description="Disordered" evidence="1">
    <location>
        <begin position="1"/>
        <end position="34"/>
    </location>
</feature>
<organism evidence="2">
    <name type="scientific">Arundo donax</name>
    <name type="common">Giant reed</name>
    <name type="synonym">Donax arundinaceus</name>
    <dbReference type="NCBI Taxonomy" id="35708"/>
    <lineage>
        <taxon>Eukaryota</taxon>
        <taxon>Viridiplantae</taxon>
        <taxon>Streptophyta</taxon>
        <taxon>Embryophyta</taxon>
        <taxon>Tracheophyta</taxon>
        <taxon>Spermatophyta</taxon>
        <taxon>Magnoliopsida</taxon>
        <taxon>Liliopsida</taxon>
        <taxon>Poales</taxon>
        <taxon>Poaceae</taxon>
        <taxon>PACMAD clade</taxon>
        <taxon>Arundinoideae</taxon>
        <taxon>Arundineae</taxon>
        <taxon>Arundo</taxon>
    </lineage>
</organism>
<protein>
    <submittedName>
        <fullName evidence="2">Uncharacterized protein</fullName>
    </submittedName>
</protein>
<feature type="compositionally biased region" description="Basic and acidic residues" evidence="1">
    <location>
        <begin position="23"/>
        <end position="34"/>
    </location>
</feature>
<accession>A0A0A9EAN6</accession>
<dbReference type="AlphaFoldDB" id="A0A0A9EAN6"/>
<feature type="compositionally biased region" description="Low complexity" evidence="1">
    <location>
        <begin position="13"/>
        <end position="22"/>
    </location>
</feature>
<name>A0A0A9EAN6_ARUDO</name>
<dbReference type="EMBL" id="GBRH01202910">
    <property type="protein sequence ID" value="JAD94985.1"/>
    <property type="molecule type" value="Transcribed_RNA"/>
</dbReference>
<evidence type="ECO:0000256" key="1">
    <source>
        <dbReference type="SAM" id="MobiDB-lite"/>
    </source>
</evidence>